<dbReference type="OrthoDB" id="9791568at2"/>
<evidence type="ECO:0000313" key="2">
    <source>
        <dbReference type="EMBL" id="ROR27374.1"/>
    </source>
</evidence>
<dbReference type="Pfam" id="PF11188">
    <property type="entry name" value="DUF2975"/>
    <property type="match status" value="1"/>
</dbReference>
<reference evidence="2 3" key="1">
    <citation type="submission" date="2018-11" db="EMBL/GenBank/DDBJ databases">
        <title>Genomic Encyclopedia of Type Strains, Phase IV (KMG-IV): sequencing the most valuable type-strain genomes for metagenomic binning, comparative biology and taxonomic classification.</title>
        <authorList>
            <person name="Goeker M."/>
        </authorList>
    </citation>
    <scope>NUCLEOTIDE SEQUENCE [LARGE SCALE GENOMIC DNA]</scope>
    <source>
        <strain evidence="2 3">DSM 26537</strain>
    </source>
</reference>
<dbReference type="InterPro" id="IPR021354">
    <property type="entry name" value="DUF2975"/>
</dbReference>
<proteinExistence type="predicted"/>
<dbReference type="Proteomes" id="UP000273083">
    <property type="component" value="Unassembled WGS sequence"/>
</dbReference>
<keyword evidence="1" id="KW-0812">Transmembrane</keyword>
<dbReference type="RefSeq" id="WP_123609625.1">
    <property type="nucleotide sequence ID" value="NZ_RJVG01000006.1"/>
</dbReference>
<gene>
    <name evidence="2" type="ORF">EDD66_10669</name>
</gene>
<evidence type="ECO:0000313" key="3">
    <source>
        <dbReference type="Proteomes" id="UP000273083"/>
    </source>
</evidence>
<keyword evidence="3" id="KW-1185">Reference proteome</keyword>
<keyword evidence="1" id="KW-0472">Membrane</keyword>
<evidence type="ECO:0000256" key="1">
    <source>
        <dbReference type="SAM" id="Phobius"/>
    </source>
</evidence>
<feature type="transmembrane region" description="Helical" evidence="1">
    <location>
        <begin position="12"/>
        <end position="33"/>
    </location>
</feature>
<keyword evidence="1" id="KW-1133">Transmembrane helix</keyword>
<feature type="transmembrane region" description="Helical" evidence="1">
    <location>
        <begin position="114"/>
        <end position="135"/>
    </location>
</feature>
<organism evidence="2 3">
    <name type="scientific">Mobilisporobacter senegalensis</name>
    <dbReference type="NCBI Taxonomy" id="1329262"/>
    <lineage>
        <taxon>Bacteria</taxon>
        <taxon>Bacillati</taxon>
        <taxon>Bacillota</taxon>
        <taxon>Clostridia</taxon>
        <taxon>Lachnospirales</taxon>
        <taxon>Lachnospiraceae</taxon>
        <taxon>Mobilisporobacter</taxon>
    </lineage>
</organism>
<dbReference type="AlphaFoldDB" id="A0A3N1XKY4"/>
<accession>A0A3N1XKY4</accession>
<sequence length="149" mass="16924">MKLNPLVRFTKLLLDFMFISGIVICVGVPFIFKKAGMYISIFEDYYLPYCIVFMIAGVFALIILENLRKMFKSVINEDPFIKENVISLKRMGICSFMIAIILVVRVFFVVTAAALVLVLVFIIAGLFSLVLSLVFEKAVTYKQDNDLTI</sequence>
<name>A0A3N1XKY4_9FIRM</name>
<protein>
    <submittedName>
        <fullName evidence="2">DUF2975 family protein</fullName>
    </submittedName>
</protein>
<feature type="transmembrane region" description="Helical" evidence="1">
    <location>
        <begin position="45"/>
        <end position="67"/>
    </location>
</feature>
<comment type="caution">
    <text evidence="2">The sequence shown here is derived from an EMBL/GenBank/DDBJ whole genome shotgun (WGS) entry which is preliminary data.</text>
</comment>
<feature type="transmembrane region" description="Helical" evidence="1">
    <location>
        <begin position="88"/>
        <end position="108"/>
    </location>
</feature>
<dbReference type="EMBL" id="RJVG01000006">
    <property type="protein sequence ID" value="ROR27374.1"/>
    <property type="molecule type" value="Genomic_DNA"/>
</dbReference>